<keyword evidence="3" id="KW-1185">Reference proteome</keyword>
<name>A0A3S5C4B1_9NEIS</name>
<dbReference type="Proteomes" id="UP000272771">
    <property type="component" value="Chromosome"/>
</dbReference>
<dbReference type="RefSeq" id="WP_004284010.1">
    <property type="nucleotide sequence ID" value="NZ_CAUJRG010000020.1"/>
</dbReference>
<evidence type="ECO:0000256" key="1">
    <source>
        <dbReference type="SAM" id="Phobius"/>
    </source>
</evidence>
<organism evidence="2 3">
    <name type="scientific">Neisseria weaveri</name>
    <dbReference type="NCBI Taxonomy" id="28091"/>
    <lineage>
        <taxon>Bacteria</taxon>
        <taxon>Pseudomonadati</taxon>
        <taxon>Pseudomonadota</taxon>
        <taxon>Betaproteobacteria</taxon>
        <taxon>Neisseriales</taxon>
        <taxon>Neisseriaceae</taxon>
        <taxon>Neisseria</taxon>
    </lineage>
</organism>
<accession>A0A3S5C4B1</accession>
<keyword evidence="1" id="KW-0472">Membrane</keyword>
<evidence type="ECO:0008006" key="4">
    <source>
        <dbReference type="Google" id="ProtNLM"/>
    </source>
</evidence>
<dbReference type="STRING" id="28091.SAMEA3174300_02020"/>
<gene>
    <name evidence="2" type="ORF">NCTC12742_01401</name>
</gene>
<keyword evidence="1" id="KW-1133">Transmembrane helix</keyword>
<evidence type="ECO:0000313" key="3">
    <source>
        <dbReference type="Proteomes" id="UP000272771"/>
    </source>
</evidence>
<reference evidence="2 3" key="1">
    <citation type="submission" date="2018-12" db="EMBL/GenBank/DDBJ databases">
        <authorList>
            <consortium name="Pathogen Informatics"/>
        </authorList>
    </citation>
    <scope>NUCLEOTIDE SEQUENCE [LARGE SCALE GENOMIC DNA]</scope>
    <source>
        <strain evidence="2 3">NCTC12742</strain>
    </source>
</reference>
<feature type="transmembrane region" description="Helical" evidence="1">
    <location>
        <begin position="55"/>
        <end position="78"/>
    </location>
</feature>
<dbReference type="EMBL" id="LR134533">
    <property type="protein sequence ID" value="VEJ51506.1"/>
    <property type="molecule type" value="Genomic_DNA"/>
</dbReference>
<feature type="transmembrane region" description="Helical" evidence="1">
    <location>
        <begin position="142"/>
        <end position="164"/>
    </location>
</feature>
<feature type="transmembrane region" description="Helical" evidence="1">
    <location>
        <begin position="98"/>
        <end position="121"/>
    </location>
</feature>
<protein>
    <recommendedName>
        <fullName evidence="4">Yip1 domain-containing protein</fullName>
    </recommendedName>
</protein>
<sequence length="192" mass="21412">MLYKFLNDMLGILRLRYQAASEYRYTLPVILAVILLMGFIEASKMSYILGSGDGVIAYAVLFTATRCLLMCSVMRFMLQQPNQPKQNLCGFVLASEALSIPSLAVLYIPTLAALGLFWQIWTFGAQYNGFMKLSGHSSTKVLVGYIAYAIAMILASSVLMLMFIQVDWLDAQHINDAIGPALERFETILKTK</sequence>
<proteinExistence type="predicted"/>
<dbReference type="AlphaFoldDB" id="A0A3S5C4B1"/>
<keyword evidence="1" id="KW-0812">Transmembrane</keyword>
<evidence type="ECO:0000313" key="2">
    <source>
        <dbReference type="EMBL" id="VEJ51506.1"/>
    </source>
</evidence>
<dbReference type="OrthoDB" id="8607024at2"/>
<feature type="transmembrane region" description="Helical" evidence="1">
    <location>
        <begin position="25"/>
        <end position="43"/>
    </location>
</feature>